<evidence type="ECO:0000256" key="8">
    <source>
        <dbReference type="ARBA" id="ARBA00023242"/>
    </source>
</evidence>
<dbReference type="GO" id="GO:0042644">
    <property type="term" value="C:chloroplast nucleoid"/>
    <property type="evidence" value="ECO:0007669"/>
    <property type="project" value="TreeGrafter"/>
</dbReference>
<dbReference type="Gene3D" id="2.40.330.10">
    <property type="entry name" value="DNA-binding pseudobarrel domain"/>
    <property type="match status" value="1"/>
</dbReference>
<dbReference type="PANTHER" id="PTHR43286">
    <property type="entry name" value="ENDONUCLEASE III-LIKE PROTEIN 1"/>
    <property type="match status" value="1"/>
</dbReference>
<evidence type="ECO:0000256" key="1">
    <source>
        <dbReference type="ARBA" id="ARBA00004123"/>
    </source>
</evidence>
<gene>
    <name evidence="10" type="ordered locus">AALP_Aa6g082500</name>
</gene>
<keyword evidence="8" id="KW-0539">Nucleus</keyword>
<keyword evidence="7" id="KW-0234">DNA repair</keyword>
<evidence type="ECO:0000256" key="3">
    <source>
        <dbReference type="ARBA" id="ARBA00022801"/>
    </source>
</evidence>
<evidence type="ECO:0000256" key="2">
    <source>
        <dbReference type="ARBA" id="ARBA00022763"/>
    </source>
</evidence>
<evidence type="ECO:0000256" key="4">
    <source>
        <dbReference type="ARBA" id="ARBA00023015"/>
    </source>
</evidence>
<dbReference type="GO" id="GO:0003906">
    <property type="term" value="F:DNA-(apurinic or apyrimidinic site) endonuclease activity"/>
    <property type="evidence" value="ECO:0007669"/>
    <property type="project" value="TreeGrafter"/>
</dbReference>
<comment type="subcellular location">
    <subcellularLocation>
        <location evidence="1">Nucleus</location>
    </subcellularLocation>
</comment>
<keyword evidence="4" id="KW-0805">Transcription regulation</keyword>
<dbReference type="GO" id="GO:0003677">
    <property type="term" value="F:DNA binding"/>
    <property type="evidence" value="ECO:0007669"/>
    <property type="project" value="UniProtKB-KW"/>
</dbReference>
<dbReference type="OrthoDB" id="1225972at2759"/>
<dbReference type="AlphaFoldDB" id="A0A087GMW0"/>
<keyword evidence="2" id="KW-0227">DNA damage</keyword>
<dbReference type="GO" id="GO:0005634">
    <property type="term" value="C:nucleus"/>
    <property type="evidence" value="ECO:0007669"/>
    <property type="project" value="UniProtKB-SubCell"/>
</dbReference>
<reference evidence="11" key="1">
    <citation type="journal article" date="2015" name="Nat. Plants">
        <title>Genome expansion of Arabis alpina linked with retrotransposition and reduced symmetric DNA methylation.</title>
        <authorList>
            <person name="Willing E.M."/>
            <person name="Rawat V."/>
            <person name="Mandakova T."/>
            <person name="Maumus F."/>
            <person name="James G.V."/>
            <person name="Nordstroem K.J."/>
            <person name="Becker C."/>
            <person name="Warthmann N."/>
            <person name="Chica C."/>
            <person name="Szarzynska B."/>
            <person name="Zytnicki M."/>
            <person name="Albani M.C."/>
            <person name="Kiefer C."/>
            <person name="Bergonzi S."/>
            <person name="Castaings L."/>
            <person name="Mateos J.L."/>
            <person name="Berns M.C."/>
            <person name="Bujdoso N."/>
            <person name="Piofczyk T."/>
            <person name="de Lorenzo L."/>
            <person name="Barrero-Sicilia C."/>
            <person name="Mateos I."/>
            <person name="Piednoel M."/>
            <person name="Hagmann J."/>
            <person name="Chen-Min-Tao R."/>
            <person name="Iglesias-Fernandez R."/>
            <person name="Schuster S.C."/>
            <person name="Alonso-Blanco C."/>
            <person name="Roudier F."/>
            <person name="Carbonero P."/>
            <person name="Paz-Ares J."/>
            <person name="Davis S.J."/>
            <person name="Pecinka A."/>
            <person name="Quesneville H."/>
            <person name="Colot V."/>
            <person name="Lysak M.A."/>
            <person name="Weigel D."/>
            <person name="Coupland G."/>
            <person name="Schneeberger K."/>
        </authorList>
    </citation>
    <scope>NUCLEOTIDE SEQUENCE [LARGE SCALE GENOMIC DNA]</scope>
    <source>
        <strain evidence="11">cv. Pajares</strain>
    </source>
</reference>
<dbReference type="eggNOG" id="KOG1921">
    <property type="taxonomic scope" value="Eukaryota"/>
</dbReference>
<name>A0A087GMW0_ARAAL</name>
<evidence type="ECO:0000313" key="11">
    <source>
        <dbReference type="Proteomes" id="UP000029120"/>
    </source>
</evidence>
<keyword evidence="5" id="KW-0238">DNA-binding</keyword>
<accession>A0A087GMW0</accession>
<dbReference type="InterPro" id="IPR005508">
    <property type="entry name" value="At2g31720-like"/>
</dbReference>
<keyword evidence="9" id="KW-0326">Glycosidase</keyword>
<proteinExistence type="predicted"/>
<evidence type="ECO:0000256" key="7">
    <source>
        <dbReference type="ARBA" id="ARBA00023204"/>
    </source>
</evidence>
<evidence type="ECO:0000256" key="6">
    <source>
        <dbReference type="ARBA" id="ARBA00023163"/>
    </source>
</evidence>
<dbReference type="PANTHER" id="PTHR43286:SF1">
    <property type="entry name" value="ENDONUCLEASE III-LIKE PROTEIN 1"/>
    <property type="match status" value="1"/>
</dbReference>
<dbReference type="Proteomes" id="UP000029120">
    <property type="component" value="Chromosome 6"/>
</dbReference>
<evidence type="ECO:0000256" key="9">
    <source>
        <dbReference type="ARBA" id="ARBA00023295"/>
    </source>
</evidence>
<dbReference type="GO" id="GO:0006289">
    <property type="term" value="P:nucleotide-excision repair"/>
    <property type="evidence" value="ECO:0007669"/>
    <property type="project" value="TreeGrafter"/>
</dbReference>
<dbReference type="InterPro" id="IPR015300">
    <property type="entry name" value="DNA-bd_pseudobarrel_sf"/>
</dbReference>
<dbReference type="GO" id="GO:0006285">
    <property type="term" value="P:base-excision repair, AP site formation"/>
    <property type="evidence" value="ECO:0007669"/>
    <property type="project" value="TreeGrafter"/>
</dbReference>
<dbReference type="GO" id="GO:0000703">
    <property type="term" value="F:oxidized pyrimidine nucleobase lesion DNA N-glycosylase activity"/>
    <property type="evidence" value="ECO:0007669"/>
    <property type="project" value="TreeGrafter"/>
</dbReference>
<dbReference type="SUPFAM" id="SSF48150">
    <property type="entry name" value="DNA-glycosylase"/>
    <property type="match status" value="1"/>
</dbReference>
<sequence length="288" mass="32370">MEPPETLPESSSTTRKSLMKNTKWLLEKMAEYNGDNAKLVINEKKLSTTDLKPSQSRLSLPKVVRTDYLTEEELNILRSNAEDNKKSGVPVIFLDTNKNAHNLEFKKWINNFVLTTGNPENWIQLLKSIGGDSMGCFLTLEERRFAVLLGSLLSHHPKDEVLNAIRSLHQNGLLNPEAMDKADESTIINLICSAEIDTSNATDMKIVANTCLMNYNGHIPNTLDDLQLVIPWIDPKMAQQTLDIAWACRGGFDDDSEFPLEEEGYLAPEFETEGYYSNLGPDIPPRDA</sequence>
<dbReference type="Pfam" id="PF03754">
    <property type="entry name" value="At2g31720-like"/>
    <property type="match status" value="1"/>
</dbReference>
<keyword evidence="6" id="KW-0804">Transcription</keyword>
<organism evidence="10 11">
    <name type="scientific">Arabis alpina</name>
    <name type="common">Alpine rock-cress</name>
    <dbReference type="NCBI Taxonomy" id="50452"/>
    <lineage>
        <taxon>Eukaryota</taxon>
        <taxon>Viridiplantae</taxon>
        <taxon>Streptophyta</taxon>
        <taxon>Embryophyta</taxon>
        <taxon>Tracheophyta</taxon>
        <taxon>Spermatophyta</taxon>
        <taxon>Magnoliopsida</taxon>
        <taxon>eudicotyledons</taxon>
        <taxon>Gunneridae</taxon>
        <taxon>Pentapetalae</taxon>
        <taxon>rosids</taxon>
        <taxon>malvids</taxon>
        <taxon>Brassicales</taxon>
        <taxon>Brassicaceae</taxon>
        <taxon>Arabideae</taxon>
        <taxon>Arabis</taxon>
    </lineage>
</organism>
<dbReference type="Gramene" id="KFK31212">
    <property type="protein sequence ID" value="KFK31212"/>
    <property type="gene ID" value="AALP_AA6G082500"/>
</dbReference>
<evidence type="ECO:0000313" key="10">
    <source>
        <dbReference type="EMBL" id="KFK31212.1"/>
    </source>
</evidence>
<protein>
    <submittedName>
        <fullName evidence="10">Uncharacterized protein</fullName>
    </submittedName>
</protein>
<keyword evidence="3" id="KW-0378">Hydrolase</keyword>
<dbReference type="EMBL" id="CM002874">
    <property type="protein sequence ID" value="KFK31212.1"/>
    <property type="molecule type" value="Genomic_DNA"/>
</dbReference>
<dbReference type="InterPro" id="IPR011257">
    <property type="entry name" value="DNA_glycosylase"/>
</dbReference>
<evidence type="ECO:0000256" key="5">
    <source>
        <dbReference type="ARBA" id="ARBA00023125"/>
    </source>
</evidence>
<dbReference type="Gene3D" id="1.10.340.30">
    <property type="entry name" value="Hypothetical protein, domain 2"/>
    <property type="match status" value="1"/>
</dbReference>
<keyword evidence="11" id="KW-1185">Reference proteome</keyword>